<dbReference type="AlphaFoldDB" id="A0A3M7PFZ6"/>
<organism evidence="2 3">
    <name type="scientific">Brachionus plicatilis</name>
    <name type="common">Marine rotifer</name>
    <name type="synonym">Brachionus muelleri</name>
    <dbReference type="NCBI Taxonomy" id="10195"/>
    <lineage>
        <taxon>Eukaryota</taxon>
        <taxon>Metazoa</taxon>
        <taxon>Spiralia</taxon>
        <taxon>Gnathifera</taxon>
        <taxon>Rotifera</taxon>
        <taxon>Eurotatoria</taxon>
        <taxon>Monogononta</taxon>
        <taxon>Pseudotrocha</taxon>
        <taxon>Ploima</taxon>
        <taxon>Brachionidae</taxon>
        <taxon>Brachionus</taxon>
    </lineage>
</organism>
<reference evidence="2 3" key="1">
    <citation type="journal article" date="2018" name="Sci. Rep.">
        <title>Genomic signatures of local adaptation to the degree of environmental predictability in rotifers.</title>
        <authorList>
            <person name="Franch-Gras L."/>
            <person name="Hahn C."/>
            <person name="Garcia-Roger E.M."/>
            <person name="Carmona M.J."/>
            <person name="Serra M."/>
            <person name="Gomez A."/>
        </authorList>
    </citation>
    <scope>NUCLEOTIDE SEQUENCE [LARGE SCALE GENOMIC DNA]</scope>
    <source>
        <strain evidence="2">HYR1</strain>
    </source>
</reference>
<feature type="region of interest" description="Disordered" evidence="1">
    <location>
        <begin position="1"/>
        <end position="25"/>
    </location>
</feature>
<evidence type="ECO:0000313" key="3">
    <source>
        <dbReference type="Proteomes" id="UP000276133"/>
    </source>
</evidence>
<comment type="caution">
    <text evidence="2">The sequence shown here is derived from an EMBL/GenBank/DDBJ whole genome shotgun (WGS) entry which is preliminary data.</text>
</comment>
<gene>
    <name evidence="2" type="ORF">BpHYR1_020768</name>
</gene>
<dbReference type="EMBL" id="REGN01011058">
    <property type="protein sequence ID" value="RMZ97962.1"/>
    <property type="molecule type" value="Genomic_DNA"/>
</dbReference>
<evidence type="ECO:0000313" key="2">
    <source>
        <dbReference type="EMBL" id="RMZ97962.1"/>
    </source>
</evidence>
<evidence type="ECO:0000256" key="1">
    <source>
        <dbReference type="SAM" id="MobiDB-lite"/>
    </source>
</evidence>
<proteinExistence type="predicted"/>
<accession>A0A3M7PFZ6</accession>
<protein>
    <submittedName>
        <fullName evidence="2">Uncharacterized protein</fullName>
    </submittedName>
</protein>
<dbReference type="Proteomes" id="UP000276133">
    <property type="component" value="Unassembled WGS sequence"/>
</dbReference>
<feature type="compositionally biased region" description="Polar residues" evidence="1">
    <location>
        <begin position="1"/>
        <end position="10"/>
    </location>
</feature>
<name>A0A3M7PFZ6_BRAPC</name>
<sequence>MSATTLSFDTNYPPPGSQPINSSNDPILINPSVLLQLMNQLNQKQNQNYSQIVLNQPANPAFQPKQSQISIPNNTPILQSPHLPQEDSKKSFISKFVSNSFFPNEQKGFLKLQREIKRCKPNANILNAYVNKKNELVIRTPSLEDKIY</sequence>
<keyword evidence="3" id="KW-1185">Reference proteome</keyword>
<feature type="non-terminal residue" evidence="2">
    <location>
        <position position="148"/>
    </location>
</feature>